<protein>
    <submittedName>
        <fullName evidence="1">Uncharacterized protein</fullName>
    </submittedName>
</protein>
<name>A0A0E9Q374_ANGAN</name>
<reference evidence="1" key="1">
    <citation type="submission" date="2014-11" db="EMBL/GenBank/DDBJ databases">
        <authorList>
            <person name="Amaro Gonzalez C."/>
        </authorList>
    </citation>
    <scope>NUCLEOTIDE SEQUENCE</scope>
</reference>
<reference evidence="1" key="2">
    <citation type="journal article" date="2015" name="Fish Shellfish Immunol.">
        <title>Early steps in the European eel (Anguilla anguilla)-Vibrio vulnificus interaction in the gills: Role of the RtxA13 toxin.</title>
        <authorList>
            <person name="Callol A."/>
            <person name="Pajuelo D."/>
            <person name="Ebbesson L."/>
            <person name="Teles M."/>
            <person name="MacKenzie S."/>
            <person name="Amaro C."/>
        </authorList>
    </citation>
    <scope>NUCLEOTIDE SEQUENCE</scope>
</reference>
<organism evidence="1">
    <name type="scientific">Anguilla anguilla</name>
    <name type="common">European freshwater eel</name>
    <name type="synonym">Muraena anguilla</name>
    <dbReference type="NCBI Taxonomy" id="7936"/>
    <lineage>
        <taxon>Eukaryota</taxon>
        <taxon>Metazoa</taxon>
        <taxon>Chordata</taxon>
        <taxon>Craniata</taxon>
        <taxon>Vertebrata</taxon>
        <taxon>Euteleostomi</taxon>
        <taxon>Actinopterygii</taxon>
        <taxon>Neopterygii</taxon>
        <taxon>Teleostei</taxon>
        <taxon>Anguilliformes</taxon>
        <taxon>Anguillidae</taxon>
        <taxon>Anguilla</taxon>
    </lineage>
</organism>
<dbReference type="EMBL" id="GBXM01097256">
    <property type="protein sequence ID" value="JAH11321.1"/>
    <property type="molecule type" value="Transcribed_RNA"/>
</dbReference>
<proteinExistence type="predicted"/>
<evidence type="ECO:0000313" key="1">
    <source>
        <dbReference type="EMBL" id="JAH11321.1"/>
    </source>
</evidence>
<dbReference type="AlphaFoldDB" id="A0A0E9Q374"/>
<sequence length="45" mass="5339">MQASELAVVWPVIRCRPEAIRIHAKKPHKLLSRRRRPLDDWKHSG</sequence>
<accession>A0A0E9Q374</accession>